<proteinExistence type="predicted"/>
<evidence type="ECO:0000256" key="1">
    <source>
        <dbReference type="SAM" id="MobiDB-lite"/>
    </source>
</evidence>
<feature type="region of interest" description="Disordered" evidence="1">
    <location>
        <begin position="81"/>
        <end position="108"/>
    </location>
</feature>
<evidence type="ECO:0000313" key="3">
    <source>
        <dbReference type="Proteomes" id="UP000606786"/>
    </source>
</evidence>
<protein>
    <submittedName>
        <fullName evidence="2">(Mediterranean fruit fly) hypothetical protein</fullName>
    </submittedName>
</protein>
<gene>
    <name evidence="2" type="ORF">CCAP1982_LOCUS1796</name>
</gene>
<organism evidence="2 3">
    <name type="scientific">Ceratitis capitata</name>
    <name type="common">Mediterranean fruit fly</name>
    <name type="synonym">Tephritis capitata</name>
    <dbReference type="NCBI Taxonomy" id="7213"/>
    <lineage>
        <taxon>Eukaryota</taxon>
        <taxon>Metazoa</taxon>
        <taxon>Ecdysozoa</taxon>
        <taxon>Arthropoda</taxon>
        <taxon>Hexapoda</taxon>
        <taxon>Insecta</taxon>
        <taxon>Pterygota</taxon>
        <taxon>Neoptera</taxon>
        <taxon>Endopterygota</taxon>
        <taxon>Diptera</taxon>
        <taxon>Brachycera</taxon>
        <taxon>Muscomorpha</taxon>
        <taxon>Tephritoidea</taxon>
        <taxon>Tephritidae</taxon>
        <taxon>Ceratitis</taxon>
        <taxon>Ceratitis</taxon>
    </lineage>
</organism>
<accession>A0A811U1N3</accession>
<keyword evidence="3" id="KW-1185">Reference proteome</keyword>
<dbReference type="AlphaFoldDB" id="A0A811U1N3"/>
<dbReference type="EMBL" id="CAJHJT010000001">
    <property type="protein sequence ID" value="CAD6992964.1"/>
    <property type="molecule type" value="Genomic_DNA"/>
</dbReference>
<evidence type="ECO:0000313" key="2">
    <source>
        <dbReference type="EMBL" id="CAD6992964.1"/>
    </source>
</evidence>
<name>A0A811U1N3_CERCA</name>
<comment type="caution">
    <text evidence="2">The sequence shown here is derived from an EMBL/GenBank/DDBJ whole genome shotgun (WGS) entry which is preliminary data.</text>
</comment>
<dbReference type="Proteomes" id="UP000606786">
    <property type="component" value="Unassembled WGS sequence"/>
</dbReference>
<sequence>MIPTTNSPTIAAVGVRQIPKSYFVEDQSEPARTLRTVFTKRTPTTANCLMSAEDQLYVSSILSVKMQSKLFPLGHCRTDQSTQLPKRIRNRLPGTSEKSFTTKAEKVP</sequence>
<reference evidence="2" key="1">
    <citation type="submission" date="2020-11" db="EMBL/GenBank/DDBJ databases">
        <authorList>
            <person name="Whitehead M."/>
        </authorList>
    </citation>
    <scope>NUCLEOTIDE SEQUENCE</scope>
    <source>
        <strain evidence="2">EGII</strain>
    </source>
</reference>